<evidence type="ECO:0000256" key="6">
    <source>
        <dbReference type="ARBA" id="ARBA00022679"/>
    </source>
</evidence>
<dbReference type="PIRSF" id="PIRSF000726">
    <property type="entry name" value="Asp_kin"/>
    <property type="match status" value="1"/>
</dbReference>
<dbReference type="Pfam" id="PF00696">
    <property type="entry name" value="AA_kinase"/>
    <property type="match status" value="1"/>
</dbReference>
<proteinExistence type="inferred from homology"/>
<feature type="binding site" evidence="12">
    <location>
        <begin position="6"/>
        <end position="9"/>
    </location>
    <ligand>
        <name>ATP</name>
        <dbReference type="ChEBI" id="CHEBI:30616"/>
    </ligand>
</feature>
<evidence type="ECO:0000256" key="7">
    <source>
        <dbReference type="ARBA" id="ARBA00022741"/>
    </source>
</evidence>
<dbReference type="Pfam" id="PF22468">
    <property type="entry name" value="ACT_9"/>
    <property type="match status" value="1"/>
</dbReference>
<evidence type="ECO:0000256" key="14">
    <source>
        <dbReference type="RuleBase" id="RU004249"/>
    </source>
</evidence>
<dbReference type="InterPro" id="IPR054352">
    <property type="entry name" value="ACT_Aspartokinase"/>
</dbReference>
<dbReference type="NCBIfam" id="NF005154">
    <property type="entry name" value="PRK06635.1-2"/>
    <property type="match status" value="1"/>
</dbReference>
<dbReference type="GO" id="GO:0004072">
    <property type="term" value="F:aspartate kinase activity"/>
    <property type="evidence" value="ECO:0007669"/>
    <property type="project" value="UniProtKB-EC"/>
</dbReference>
<evidence type="ECO:0000256" key="8">
    <source>
        <dbReference type="ARBA" id="ARBA00022777"/>
    </source>
</evidence>
<feature type="binding site" evidence="12">
    <location>
        <begin position="208"/>
        <end position="209"/>
    </location>
    <ligand>
        <name>ATP</name>
        <dbReference type="ChEBI" id="CHEBI:30616"/>
    </ligand>
</feature>
<evidence type="ECO:0000256" key="3">
    <source>
        <dbReference type="ARBA" id="ARBA00005139"/>
    </source>
</evidence>
<dbReference type="GO" id="GO:0005524">
    <property type="term" value="F:ATP binding"/>
    <property type="evidence" value="ECO:0007669"/>
    <property type="project" value="UniProtKB-KW"/>
</dbReference>
<dbReference type="PANTHER" id="PTHR21499:SF3">
    <property type="entry name" value="ASPARTOKINASE"/>
    <property type="match status" value="1"/>
</dbReference>
<comment type="similarity">
    <text evidence="4 13">Belongs to the aspartokinase family.</text>
</comment>
<evidence type="ECO:0000256" key="10">
    <source>
        <dbReference type="ARBA" id="ARBA00023154"/>
    </source>
</evidence>
<dbReference type="InterPro" id="IPR005260">
    <property type="entry name" value="Asp_kin_monofn"/>
</dbReference>
<dbReference type="SUPFAM" id="SSF53633">
    <property type="entry name" value="Carbamate kinase-like"/>
    <property type="match status" value="1"/>
</dbReference>
<evidence type="ECO:0000259" key="15">
    <source>
        <dbReference type="PROSITE" id="PS51671"/>
    </source>
</evidence>
<organism evidence="16">
    <name type="scientific">Thermodesulfobium narugense</name>
    <dbReference type="NCBI Taxonomy" id="184064"/>
    <lineage>
        <taxon>Bacteria</taxon>
        <taxon>Pseudomonadati</taxon>
        <taxon>Thermodesulfobiota</taxon>
        <taxon>Thermodesulfobiia</taxon>
        <taxon>Thermodesulfobiales</taxon>
        <taxon>Thermodesulfobiaceae</taxon>
        <taxon>Thermodesulfobium</taxon>
    </lineage>
</organism>
<gene>
    <name evidence="16" type="ORF">ENL70_05255</name>
</gene>
<dbReference type="UniPathway" id="UPA00034">
    <property type="reaction ID" value="UER00015"/>
</dbReference>
<keyword evidence="8 13" id="KW-0418">Kinase</keyword>
<protein>
    <recommendedName>
        <fullName evidence="13">Aspartokinase</fullName>
        <ecNumber evidence="13">2.7.2.4</ecNumber>
    </recommendedName>
</protein>
<evidence type="ECO:0000256" key="5">
    <source>
        <dbReference type="ARBA" id="ARBA00022605"/>
    </source>
</evidence>
<dbReference type="GO" id="GO:0005829">
    <property type="term" value="C:cytosol"/>
    <property type="evidence" value="ECO:0007669"/>
    <property type="project" value="TreeGrafter"/>
</dbReference>
<feature type="domain" description="ACT" evidence="15">
    <location>
        <begin position="344"/>
        <end position="413"/>
    </location>
</feature>
<evidence type="ECO:0000313" key="16">
    <source>
        <dbReference type="EMBL" id="HHI65936.1"/>
    </source>
</evidence>
<dbReference type="GO" id="GO:0009088">
    <property type="term" value="P:threonine biosynthetic process"/>
    <property type="evidence" value="ECO:0007669"/>
    <property type="project" value="UniProtKB-UniPathway"/>
</dbReference>
<dbReference type="FunFam" id="3.30.2130.10:FF:000002">
    <property type="entry name" value="Aspartokinase"/>
    <property type="match status" value="1"/>
</dbReference>
<dbReference type="Gene3D" id="3.30.2130.10">
    <property type="entry name" value="VC0802-like"/>
    <property type="match status" value="1"/>
</dbReference>
<comment type="pathway">
    <text evidence="3 14">Amino-acid biosynthesis; L-threonine biosynthesis; L-threonine from L-aspartate: step 1/5.</text>
</comment>
<dbReference type="InterPro" id="IPR045865">
    <property type="entry name" value="ACT-like_dom_sf"/>
</dbReference>
<dbReference type="FunFam" id="3.40.1160.10:FF:000002">
    <property type="entry name" value="Aspartokinase"/>
    <property type="match status" value="1"/>
</dbReference>
<dbReference type="UniPathway" id="UPA00050">
    <property type="reaction ID" value="UER00461"/>
</dbReference>
<dbReference type="PROSITE" id="PS00324">
    <property type="entry name" value="ASPARTOKINASE"/>
    <property type="match status" value="1"/>
</dbReference>
<evidence type="ECO:0000256" key="4">
    <source>
        <dbReference type="ARBA" id="ARBA00010122"/>
    </source>
</evidence>
<dbReference type="InterPro" id="IPR018042">
    <property type="entry name" value="Aspartate_kinase_CS"/>
</dbReference>
<accession>A0A7C5KBP9</accession>
<keyword evidence="9 12" id="KW-0067">ATP-binding</keyword>
<feature type="domain" description="ACT" evidence="15">
    <location>
        <begin position="263"/>
        <end position="338"/>
    </location>
</feature>
<sequence length="413" mass="44066">MLVVKKFGGTSVGSPERVKHVADIIRSSVQKGDKVVVVVSAMGDSTDQLVSLASKITSNPSPREMDVLLSTGEQVSIAIMVMALNEIGIDAISFTGWQANIKTTCVHEKARVLSIDPKALIDALDKGKVPVIAGFQGIADDNSITTLGRGGSDTTAVAVAAAIKADLCEIYTDVKGVFTTDPRVVKEAKQIMTVTYDEMMELAILGAKVLHPRSVELAKHYGVVLKVLSSFDDCPGTEIREVTNMENRNVVTGIAFDEDVAKVGILKVPDRPGIAYKIFGSLAQENINVDVIVQSISPDTNFTEMAFTLSLKDLPKALKILEGVSKEIGAQGVVYDDKVAKVSIVGAGMGDRPGVAATMFKALFDVNVNLQMVSTSEIKISCIIAREDVKKAVQSIHDAFNLGKEGLACEQNN</sequence>
<dbReference type="PANTHER" id="PTHR21499">
    <property type="entry name" value="ASPARTATE KINASE"/>
    <property type="match status" value="1"/>
</dbReference>
<dbReference type="NCBIfam" id="NF005155">
    <property type="entry name" value="PRK06635.1-4"/>
    <property type="match status" value="1"/>
</dbReference>
<comment type="catalytic activity">
    <reaction evidence="11 13">
        <text>L-aspartate + ATP = 4-phospho-L-aspartate + ADP</text>
        <dbReference type="Rhea" id="RHEA:23776"/>
        <dbReference type="ChEBI" id="CHEBI:29991"/>
        <dbReference type="ChEBI" id="CHEBI:30616"/>
        <dbReference type="ChEBI" id="CHEBI:57535"/>
        <dbReference type="ChEBI" id="CHEBI:456216"/>
        <dbReference type="EC" id="2.7.2.4"/>
    </reaction>
</comment>
<dbReference type="PROSITE" id="PS51671">
    <property type="entry name" value="ACT"/>
    <property type="match status" value="2"/>
</dbReference>
<evidence type="ECO:0000256" key="9">
    <source>
        <dbReference type="ARBA" id="ARBA00022840"/>
    </source>
</evidence>
<dbReference type="InterPro" id="IPR041740">
    <property type="entry name" value="AKii-LysC-BS"/>
</dbReference>
<dbReference type="UniPathway" id="UPA00051">
    <property type="reaction ID" value="UER00462"/>
</dbReference>
<evidence type="ECO:0000256" key="12">
    <source>
        <dbReference type="PIRSR" id="PIRSR000726-1"/>
    </source>
</evidence>
<dbReference type="SUPFAM" id="SSF55021">
    <property type="entry name" value="ACT-like"/>
    <property type="match status" value="2"/>
</dbReference>
<dbReference type="NCBIfam" id="TIGR00656">
    <property type="entry name" value="asp_kin_monofn"/>
    <property type="match status" value="1"/>
</dbReference>
<evidence type="ECO:0000256" key="1">
    <source>
        <dbReference type="ARBA" id="ARBA00004766"/>
    </source>
</evidence>
<dbReference type="AlphaFoldDB" id="A0A7C5KBP9"/>
<reference evidence="16" key="1">
    <citation type="journal article" date="2020" name="mSystems">
        <title>Genome- and Community-Level Interaction Insights into Carbon Utilization and Element Cycling Functions of Hydrothermarchaeota in Hydrothermal Sediment.</title>
        <authorList>
            <person name="Zhou Z."/>
            <person name="Liu Y."/>
            <person name="Xu W."/>
            <person name="Pan J."/>
            <person name="Luo Z.H."/>
            <person name="Li M."/>
        </authorList>
    </citation>
    <scope>NUCLEOTIDE SEQUENCE [LARGE SCALE GENOMIC DNA]</scope>
    <source>
        <strain evidence="16">SpSt-1019</strain>
    </source>
</reference>
<dbReference type="GO" id="GO:0009090">
    <property type="term" value="P:homoserine biosynthetic process"/>
    <property type="evidence" value="ECO:0007669"/>
    <property type="project" value="TreeGrafter"/>
</dbReference>
<keyword evidence="7 12" id="KW-0547">Nucleotide-binding</keyword>
<feature type="binding site" evidence="12">
    <location>
        <begin position="172"/>
        <end position="173"/>
    </location>
    <ligand>
        <name>ATP</name>
        <dbReference type="ChEBI" id="CHEBI:30616"/>
    </ligand>
</feature>
<dbReference type="GO" id="GO:0009089">
    <property type="term" value="P:lysine biosynthetic process via diaminopimelate"/>
    <property type="evidence" value="ECO:0007669"/>
    <property type="project" value="UniProtKB-UniPathway"/>
</dbReference>
<dbReference type="InterPro" id="IPR001341">
    <property type="entry name" value="Asp_kinase"/>
</dbReference>
<evidence type="ECO:0000256" key="13">
    <source>
        <dbReference type="RuleBase" id="RU003448"/>
    </source>
</evidence>
<feature type="binding site" evidence="12">
    <location>
        <position position="73"/>
    </location>
    <ligand>
        <name>substrate</name>
    </ligand>
</feature>
<feature type="binding site" evidence="12">
    <location>
        <position position="183"/>
    </location>
    <ligand>
        <name>ATP</name>
        <dbReference type="ChEBI" id="CHEBI:30616"/>
    </ligand>
</feature>
<evidence type="ECO:0000256" key="11">
    <source>
        <dbReference type="ARBA" id="ARBA00047872"/>
    </source>
</evidence>
<dbReference type="NCBIfam" id="TIGR00657">
    <property type="entry name" value="asp_kinases"/>
    <property type="match status" value="1"/>
</dbReference>
<dbReference type="EMBL" id="DRUY01000178">
    <property type="protein sequence ID" value="HHI65936.1"/>
    <property type="molecule type" value="Genomic_DNA"/>
</dbReference>
<evidence type="ECO:0000256" key="2">
    <source>
        <dbReference type="ARBA" id="ARBA00004986"/>
    </source>
</evidence>
<feature type="binding site" evidence="12">
    <location>
        <position position="46"/>
    </location>
    <ligand>
        <name>substrate</name>
    </ligand>
</feature>
<name>A0A7C5KBP9_9BACT</name>
<dbReference type="Pfam" id="PF01842">
    <property type="entry name" value="ACT"/>
    <property type="match status" value="1"/>
</dbReference>
<dbReference type="CDD" id="cd04913">
    <property type="entry name" value="ACT_AKii-LysC-BS-like_1"/>
    <property type="match status" value="1"/>
</dbReference>
<keyword evidence="6 13" id="KW-0808">Transferase</keyword>
<dbReference type="CDD" id="cd04261">
    <property type="entry name" value="AAK_AKii-LysC-BS"/>
    <property type="match status" value="1"/>
</dbReference>
<keyword evidence="5 14" id="KW-0028">Amino-acid biosynthesis</keyword>
<comment type="caution">
    <text evidence="16">The sequence shown here is derived from an EMBL/GenBank/DDBJ whole genome shotgun (WGS) entry which is preliminary data.</text>
</comment>
<dbReference type="InterPro" id="IPR001048">
    <property type="entry name" value="Asp/Glu/Uridylate_kinase"/>
</dbReference>
<comment type="pathway">
    <text evidence="1 14">Amino-acid biosynthesis; L-lysine biosynthesis via DAP pathway; (S)-tetrahydrodipicolinate from L-aspartate: step 1/4.</text>
</comment>
<dbReference type="EC" id="2.7.2.4" evidence="13"/>
<dbReference type="InterPro" id="IPR002912">
    <property type="entry name" value="ACT_dom"/>
</dbReference>
<dbReference type="InterPro" id="IPR036393">
    <property type="entry name" value="AceGlu_kinase-like_sf"/>
</dbReference>
<dbReference type="CDD" id="cd04923">
    <property type="entry name" value="ACT_AK-LysC-DapG-like_2"/>
    <property type="match status" value="1"/>
</dbReference>
<dbReference type="Gene3D" id="3.40.1160.10">
    <property type="entry name" value="Acetylglutamate kinase-like"/>
    <property type="match status" value="1"/>
</dbReference>
<keyword evidence="10" id="KW-0457">Lysine biosynthesis</keyword>
<comment type="pathway">
    <text evidence="2 14">Amino-acid biosynthesis; L-methionine biosynthesis via de novo pathway; L-homoserine from L-aspartate: step 1/3.</text>
</comment>